<protein>
    <submittedName>
        <fullName evidence="7">NUDIX hydrolase</fullName>
    </submittedName>
</protein>
<evidence type="ECO:0000256" key="2">
    <source>
        <dbReference type="ARBA" id="ARBA00022723"/>
    </source>
</evidence>
<evidence type="ECO:0000256" key="3">
    <source>
        <dbReference type="ARBA" id="ARBA00022801"/>
    </source>
</evidence>
<evidence type="ECO:0000259" key="6">
    <source>
        <dbReference type="PROSITE" id="PS51462"/>
    </source>
</evidence>
<organism evidence="7 8">
    <name type="scientific">Skermanella cutis</name>
    <dbReference type="NCBI Taxonomy" id="2775420"/>
    <lineage>
        <taxon>Bacteria</taxon>
        <taxon>Pseudomonadati</taxon>
        <taxon>Pseudomonadota</taxon>
        <taxon>Alphaproteobacteria</taxon>
        <taxon>Rhodospirillales</taxon>
        <taxon>Azospirillaceae</taxon>
        <taxon>Skermanella</taxon>
    </lineage>
</organism>
<proteinExistence type="predicted"/>
<sequence length="175" mass="19604">MPTSWGVSLELHKMPRSQLAVIPFEVRQGQLMVLMVTSRETRRWVVPKGWQEKKVPDPEQAAREAYEEAGAIGQVGAKPIGSYRYEKRLKNGRSKTLDVAVYPFEVEELLEEWPEMEERERRWMTPAQAALAVDEGSLAALLLGLETNPPRLGGSGPSRKPSAGRRNGRASAHPF</sequence>
<dbReference type="Pfam" id="PF00293">
    <property type="entry name" value="NUDIX"/>
    <property type="match status" value="1"/>
</dbReference>
<keyword evidence="4" id="KW-0460">Magnesium</keyword>
<dbReference type="InterPro" id="IPR000086">
    <property type="entry name" value="NUDIX_hydrolase_dom"/>
</dbReference>
<keyword evidence="2" id="KW-0479">Metal-binding</keyword>
<name>A0ABX7BBY6_9PROT</name>
<accession>A0ABX7BBY6</accession>
<reference evidence="7" key="1">
    <citation type="submission" date="2021-02" db="EMBL/GenBank/DDBJ databases">
        <title>Skermanella TT6 skin isolate.</title>
        <authorList>
            <person name="Lee K."/>
            <person name="Ganzorig M."/>
        </authorList>
    </citation>
    <scope>NUCLEOTIDE SEQUENCE</scope>
    <source>
        <strain evidence="7">TT6</strain>
    </source>
</reference>
<keyword evidence="3 7" id="KW-0378">Hydrolase</keyword>
<dbReference type="EMBL" id="CP067420">
    <property type="protein sequence ID" value="QQP90571.1"/>
    <property type="molecule type" value="Genomic_DNA"/>
</dbReference>
<evidence type="ECO:0000313" key="7">
    <source>
        <dbReference type="EMBL" id="QQP90571.1"/>
    </source>
</evidence>
<comment type="cofactor">
    <cofactor evidence="1">
        <name>Mg(2+)</name>
        <dbReference type="ChEBI" id="CHEBI:18420"/>
    </cofactor>
</comment>
<gene>
    <name evidence="7" type="ORF">IGS68_04820</name>
</gene>
<evidence type="ECO:0000313" key="8">
    <source>
        <dbReference type="Proteomes" id="UP000595197"/>
    </source>
</evidence>
<dbReference type="SUPFAM" id="SSF55811">
    <property type="entry name" value="Nudix"/>
    <property type="match status" value="1"/>
</dbReference>
<evidence type="ECO:0000256" key="4">
    <source>
        <dbReference type="ARBA" id="ARBA00022842"/>
    </source>
</evidence>
<dbReference type="PROSITE" id="PS51462">
    <property type="entry name" value="NUDIX"/>
    <property type="match status" value="1"/>
</dbReference>
<evidence type="ECO:0000256" key="1">
    <source>
        <dbReference type="ARBA" id="ARBA00001946"/>
    </source>
</evidence>
<dbReference type="Gene3D" id="3.90.79.10">
    <property type="entry name" value="Nucleoside Triphosphate Pyrophosphohydrolase"/>
    <property type="match status" value="1"/>
</dbReference>
<keyword evidence="8" id="KW-1185">Reference proteome</keyword>
<dbReference type="InterPro" id="IPR015797">
    <property type="entry name" value="NUDIX_hydrolase-like_dom_sf"/>
</dbReference>
<dbReference type="PANTHER" id="PTHR12629">
    <property type="entry name" value="DIPHOSPHOINOSITOL POLYPHOSPHATE PHOSPHOHYDROLASE"/>
    <property type="match status" value="1"/>
</dbReference>
<dbReference type="Proteomes" id="UP000595197">
    <property type="component" value="Chromosome"/>
</dbReference>
<dbReference type="PANTHER" id="PTHR12629:SF0">
    <property type="entry name" value="DIPHOSPHOINOSITOL-POLYPHOSPHATE DIPHOSPHATASE"/>
    <property type="match status" value="1"/>
</dbReference>
<dbReference type="CDD" id="cd04666">
    <property type="entry name" value="NUDIX_DIPP2_like_Nudt4"/>
    <property type="match status" value="1"/>
</dbReference>
<dbReference type="GO" id="GO:0016787">
    <property type="term" value="F:hydrolase activity"/>
    <property type="evidence" value="ECO:0007669"/>
    <property type="project" value="UniProtKB-KW"/>
</dbReference>
<dbReference type="InterPro" id="IPR047198">
    <property type="entry name" value="DDP-like_NUDIX"/>
</dbReference>
<feature type="region of interest" description="Disordered" evidence="5">
    <location>
        <begin position="146"/>
        <end position="175"/>
    </location>
</feature>
<evidence type="ECO:0000256" key="5">
    <source>
        <dbReference type="SAM" id="MobiDB-lite"/>
    </source>
</evidence>
<feature type="domain" description="Nudix hydrolase" evidence="6">
    <location>
        <begin position="14"/>
        <end position="146"/>
    </location>
</feature>